<sequence length="90" mass="9890">MFTWKAVEVLDMGIGFFGFFTAAVFVVTVVMEVTGGQALGWALALLALVTVMAALILLRRRMLADEARGGAPVSTAWGGSHREYERRRDR</sequence>
<proteinExistence type="predicted"/>
<feature type="transmembrane region" description="Helical" evidence="2">
    <location>
        <begin position="39"/>
        <end position="58"/>
    </location>
</feature>
<keyword evidence="4" id="KW-1185">Reference proteome</keyword>
<keyword evidence="2" id="KW-0472">Membrane</keyword>
<reference evidence="3 4" key="1">
    <citation type="submission" date="2016-10" db="EMBL/GenBank/DDBJ databases">
        <authorList>
            <person name="de Groot N.N."/>
        </authorList>
    </citation>
    <scope>NUCLEOTIDE SEQUENCE [LARGE SCALE GENOMIC DNA]</scope>
    <source>
        <strain evidence="3 4">DSM 16859</strain>
    </source>
</reference>
<keyword evidence="2" id="KW-1133">Transmembrane helix</keyword>
<evidence type="ECO:0000313" key="3">
    <source>
        <dbReference type="EMBL" id="SER93298.1"/>
    </source>
</evidence>
<dbReference type="Proteomes" id="UP000198815">
    <property type="component" value="Unassembled WGS sequence"/>
</dbReference>
<accession>A0A1H9T829</accession>
<organism evidence="3 4">
    <name type="scientific">Propionibacterium cyclohexanicum</name>
    <dbReference type="NCBI Taxonomy" id="64702"/>
    <lineage>
        <taxon>Bacteria</taxon>
        <taxon>Bacillati</taxon>
        <taxon>Actinomycetota</taxon>
        <taxon>Actinomycetes</taxon>
        <taxon>Propionibacteriales</taxon>
        <taxon>Propionibacteriaceae</taxon>
        <taxon>Propionibacterium</taxon>
    </lineage>
</organism>
<keyword evidence="2" id="KW-0812">Transmembrane</keyword>
<gene>
    <name evidence="3" type="ORF">SAMN05443377_11960</name>
</gene>
<dbReference type="STRING" id="64702.SAMN05443377_11960"/>
<name>A0A1H9T829_9ACTN</name>
<evidence type="ECO:0000256" key="1">
    <source>
        <dbReference type="SAM" id="MobiDB-lite"/>
    </source>
</evidence>
<dbReference type="AlphaFoldDB" id="A0A1H9T829"/>
<protein>
    <submittedName>
        <fullName evidence="3">Uncharacterized protein</fullName>
    </submittedName>
</protein>
<evidence type="ECO:0000256" key="2">
    <source>
        <dbReference type="SAM" id="Phobius"/>
    </source>
</evidence>
<dbReference type="RefSeq" id="WP_177170167.1">
    <property type="nucleotide sequence ID" value="NZ_FOGZ01000019.1"/>
</dbReference>
<feature type="region of interest" description="Disordered" evidence="1">
    <location>
        <begin position="68"/>
        <end position="90"/>
    </location>
</feature>
<dbReference type="EMBL" id="FOGZ01000019">
    <property type="protein sequence ID" value="SER93298.1"/>
    <property type="molecule type" value="Genomic_DNA"/>
</dbReference>
<feature type="transmembrane region" description="Helical" evidence="2">
    <location>
        <begin position="12"/>
        <end position="33"/>
    </location>
</feature>
<evidence type="ECO:0000313" key="4">
    <source>
        <dbReference type="Proteomes" id="UP000198815"/>
    </source>
</evidence>
<feature type="compositionally biased region" description="Basic and acidic residues" evidence="1">
    <location>
        <begin position="80"/>
        <end position="90"/>
    </location>
</feature>